<evidence type="ECO:0000256" key="1">
    <source>
        <dbReference type="SAM" id="SignalP"/>
    </source>
</evidence>
<feature type="chain" id="PRO_5013051561" evidence="1">
    <location>
        <begin position="24"/>
        <end position="181"/>
    </location>
</feature>
<gene>
    <name evidence="2" type="ORF">SAMN06297229_1735</name>
</gene>
<keyword evidence="1" id="KW-0732">Signal</keyword>
<dbReference type="PROSITE" id="PS51257">
    <property type="entry name" value="PROKAR_LIPOPROTEIN"/>
    <property type="match status" value="1"/>
</dbReference>
<dbReference type="Pfam" id="PF03923">
    <property type="entry name" value="Lipoprotein_16"/>
    <property type="match status" value="1"/>
</dbReference>
<keyword evidence="3" id="KW-1185">Reference proteome</keyword>
<organism evidence="2 3">
    <name type="scientific">Pseudidiomarina planktonica</name>
    <dbReference type="NCBI Taxonomy" id="1323738"/>
    <lineage>
        <taxon>Bacteria</taxon>
        <taxon>Pseudomonadati</taxon>
        <taxon>Pseudomonadota</taxon>
        <taxon>Gammaproteobacteria</taxon>
        <taxon>Alteromonadales</taxon>
        <taxon>Idiomarinaceae</taxon>
        <taxon>Pseudidiomarina</taxon>
    </lineage>
</organism>
<reference evidence="3" key="1">
    <citation type="submission" date="2017-04" db="EMBL/GenBank/DDBJ databases">
        <authorList>
            <person name="Varghese N."/>
            <person name="Submissions S."/>
        </authorList>
    </citation>
    <scope>NUCLEOTIDE SEQUENCE [LARGE SCALE GENOMIC DNA]</scope>
</reference>
<proteinExistence type="predicted"/>
<dbReference type="RefSeq" id="WP_086434761.1">
    <property type="nucleotide sequence ID" value="NZ_FXWH01000001.1"/>
</dbReference>
<dbReference type="AlphaFoldDB" id="A0A1Y6F8Y7"/>
<evidence type="ECO:0000313" key="3">
    <source>
        <dbReference type="Proteomes" id="UP000194450"/>
    </source>
</evidence>
<dbReference type="Proteomes" id="UP000194450">
    <property type="component" value="Unassembled WGS sequence"/>
</dbReference>
<protein>
    <submittedName>
        <fullName evidence="2">Uncharacterized lipoprotein YajG</fullName>
    </submittedName>
</protein>
<feature type="signal peptide" evidence="1">
    <location>
        <begin position="1"/>
        <end position="23"/>
    </location>
</feature>
<accession>A0A1Y6F8Y7</accession>
<name>A0A1Y6F8Y7_9GAMM</name>
<keyword evidence="2" id="KW-0449">Lipoprotein</keyword>
<dbReference type="EMBL" id="FXWH01000001">
    <property type="protein sequence ID" value="SMQ69212.1"/>
    <property type="molecule type" value="Genomic_DNA"/>
</dbReference>
<evidence type="ECO:0000313" key="2">
    <source>
        <dbReference type="EMBL" id="SMQ69212.1"/>
    </source>
</evidence>
<sequence length="181" mass="19670">MYPVIKSVLIGATALLISACQSAPNPLIVQPVISANSSQLPVALSVTDTRAQNYLLRIKLSDDQAQFASSAPMLETAIYDALAEKLNVVNSASKQVNVAIRQAIIRVEQGSVKHQAEHEISLLLTARKDGATYTRDFNAKASSEGAFRADPAKLEEKFSELLGKLLDDMLRDPKLIDFMAE</sequence>
<dbReference type="InterPro" id="IPR005619">
    <property type="entry name" value="Uncharacterised_YajG"/>
</dbReference>
<dbReference type="OrthoDB" id="6237292at2"/>